<evidence type="ECO:0000313" key="1">
    <source>
        <dbReference type="EMBL" id="KAJ7521869.1"/>
    </source>
</evidence>
<proteinExistence type="predicted"/>
<accession>A0ACC2AWH1</accession>
<organism evidence="1 2">
    <name type="scientific">Diphasiastrum complanatum</name>
    <name type="common">Issler's clubmoss</name>
    <name type="synonym">Lycopodium complanatum</name>
    <dbReference type="NCBI Taxonomy" id="34168"/>
    <lineage>
        <taxon>Eukaryota</taxon>
        <taxon>Viridiplantae</taxon>
        <taxon>Streptophyta</taxon>
        <taxon>Embryophyta</taxon>
        <taxon>Tracheophyta</taxon>
        <taxon>Lycopodiopsida</taxon>
        <taxon>Lycopodiales</taxon>
        <taxon>Lycopodiaceae</taxon>
        <taxon>Lycopodioideae</taxon>
        <taxon>Diphasiastrum</taxon>
    </lineage>
</organism>
<name>A0ACC2AWH1_DIPCM</name>
<protein>
    <submittedName>
        <fullName evidence="1">Uncharacterized protein</fullName>
    </submittedName>
</protein>
<sequence length="339" mass="37688">MAEIVSNGRSNSIRAVAPYPDPASNEAVASPAASDNGQIRSCLSSFPGILWNGGSRFDAWLNATSSQIAQVLLTFPYSFAQMGLASGIVFQVFYGLVGCWTAFMIASLYAEYDRKEKQEKNVTIHNHVIQWFEILNGLLGCRWKVVAIFFNTSVIFCMATIQIIACGSTVYYINQGLPKRTWTIIFGACCMSTIFVPTAHNLRVFSFFGILMTSYTAWYMTIASVAHGQVPNVKLSGAKNLEQYFTGATNLLFAFGGHAVTVEIMHAMWKPTNYKKIYLYAILYIFTITIPSATAVYWAFGEALLHNANAFAVLPRSVFRDVAVILMLLHQVPNKYNFQ</sequence>
<dbReference type="Proteomes" id="UP001162992">
    <property type="component" value="Chromosome 19"/>
</dbReference>
<keyword evidence="2" id="KW-1185">Reference proteome</keyword>
<comment type="caution">
    <text evidence="1">The sequence shown here is derived from an EMBL/GenBank/DDBJ whole genome shotgun (WGS) entry which is preliminary data.</text>
</comment>
<gene>
    <name evidence="1" type="ORF">O6H91_19G072200</name>
</gene>
<evidence type="ECO:0000313" key="2">
    <source>
        <dbReference type="Proteomes" id="UP001162992"/>
    </source>
</evidence>
<reference evidence="2" key="1">
    <citation type="journal article" date="2024" name="Proc. Natl. Acad. Sci. U.S.A.">
        <title>Extraordinary preservation of gene collinearity over three hundred million years revealed in homosporous lycophytes.</title>
        <authorList>
            <person name="Li C."/>
            <person name="Wickell D."/>
            <person name="Kuo L.Y."/>
            <person name="Chen X."/>
            <person name="Nie B."/>
            <person name="Liao X."/>
            <person name="Peng D."/>
            <person name="Ji J."/>
            <person name="Jenkins J."/>
            <person name="Williams M."/>
            <person name="Shu S."/>
            <person name="Plott C."/>
            <person name="Barry K."/>
            <person name="Rajasekar S."/>
            <person name="Grimwood J."/>
            <person name="Han X."/>
            <person name="Sun S."/>
            <person name="Hou Z."/>
            <person name="He W."/>
            <person name="Dai G."/>
            <person name="Sun C."/>
            <person name="Schmutz J."/>
            <person name="Leebens-Mack J.H."/>
            <person name="Li F.W."/>
            <person name="Wang L."/>
        </authorList>
    </citation>
    <scope>NUCLEOTIDE SEQUENCE [LARGE SCALE GENOMIC DNA]</scope>
    <source>
        <strain evidence="2">cv. PW_Plant_1</strain>
    </source>
</reference>
<dbReference type="EMBL" id="CM055110">
    <property type="protein sequence ID" value="KAJ7521869.1"/>
    <property type="molecule type" value="Genomic_DNA"/>
</dbReference>